<evidence type="ECO:0008006" key="6">
    <source>
        <dbReference type="Google" id="ProtNLM"/>
    </source>
</evidence>
<gene>
    <name evidence="4" type="ORF">AMAG_07861</name>
</gene>
<reference evidence="4 5" key="1">
    <citation type="submission" date="2009-11" db="EMBL/GenBank/DDBJ databases">
        <title>Annotation of Allomyces macrogynus ATCC 38327.</title>
        <authorList>
            <consortium name="The Broad Institute Genome Sequencing Platform"/>
            <person name="Russ C."/>
            <person name="Cuomo C."/>
            <person name="Burger G."/>
            <person name="Gray M.W."/>
            <person name="Holland P.W.H."/>
            <person name="King N."/>
            <person name="Lang F.B.F."/>
            <person name="Roger A.J."/>
            <person name="Ruiz-Trillo I."/>
            <person name="Young S.K."/>
            <person name="Zeng Q."/>
            <person name="Gargeya S."/>
            <person name="Fitzgerald M."/>
            <person name="Haas B."/>
            <person name="Abouelleil A."/>
            <person name="Alvarado L."/>
            <person name="Arachchi H.M."/>
            <person name="Berlin A."/>
            <person name="Chapman S.B."/>
            <person name="Gearin G."/>
            <person name="Goldberg J."/>
            <person name="Griggs A."/>
            <person name="Gujja S."/>
            <person name="Hansen M."/>
            <person name="Heiman D."/>
            <person name="Howarth C."/>
            <person name="Larimer J."/>
            <person name="Lui A."/>
            <person name="MacDonald P.J.P."/>
            <person name="McCowen C."/>
            <person name="Montmayeur A."/>
            <person name="Murphy C."/>
            <person name="Neiman D."/>
            <person name="Pearson M."/>
            <person name="Priest M."/>
            <person name="Roberts A."/>
            <person name="Saif S."/>
            <person name="Shea T."/>
            <person name="Sisk P."/>
            <person name="Stolte C."/>
            <person name="Sykes S."/>
            <person name="Wortman J."/>
            <person name="Nusbaum C."/>
            <person name="Birren B."/>
        </authorList>
    </citation>
    <scope>NUCLEOTIDE SEQUENCE [LARGE SCALE GENOMIC DNA]</scope>
    <source>
        <strain evidence="4 5">ATCC 38327</strain>
    </source>
</reference>
<dbReference type="HAMAP" id="MF_00311">
    <property type="entry name" value="ATP_synth_E_arch"/>
    <property type="match status" value="1"/>
</dbReference>
<dbReference type="Pfam" id="PF01991">
    <property type="entry name" value="vATP-synt_E"/>
    <property type="match status" value="1"/>
</dbReference>
<keyword evidence="2" id="KW-0813">Transport</keyword>
<dbReference type="Gene3D" id="3.30.2320.30">
    <property type="entry name" value="ATP synthase, E subunit, C-terminal"/>
    <property type="match status" value="1"/>
</dbReference>
<evidence type="ECO:0000256" key="3">
    <source>
        <dbReference type="ARBA" id="ARBA00023065"/>
    </source>
</evidence>
<dbReference type="GO" id="GO:0046961">
    <property type="term" value="F:proton-transporting ATPase activity, rotational mechanism"/>
    <property type="evidence" value="ECO:0007669"/>
    <property type="project" value="InterPro"/>
</dbReference>
<dbReference type="Gene3D" id="6.10.250.1620">
    <property type="match status" value="1"/>
</dbReference>
<comment type="similarity">
    <text evidence="1">Belongs to the V-ATPase E subunit family.</text>
</comment>
<keyword evidence="3" id="KW-0406">Ion transport</keyword>
<dbReference type="EMBL" id="GG745340">
    <property type="protein sequence ID" value="KNE62668.1"/>
    <property type="molecule type" value="Genomic_DNA"/>
</dbReference>
<proteinExistence type="inferred from homology"/>
<evidence type="ECO:0000256" key="2">
    <source>
        <dbReference type="ARBA" id="ARBA00022448"/>
    </source>
</evidence>
<sequence length="232" mass="26074">MAAAATRAMTDAEVTKEMEKMVAFIKQEALEKAKEIKIKADEEFNIEKAKLVRQETATIDALFQKKMKQAEVQRKIAASNYSNKAKVRVLQLRHDLLGHVHTDTRAQLRALVERHDEYKPLVEDLLVQGLLDLLEPEAVVLCLARDVELVESVLDAAAHRFQKMAQARVKVTVDKSNPLPDSEIGGVIVTSANGRIKVLNSLEARLQIACEKLLPDIRVKLYGAPPNRRFFD</sequence>
<dbReference type="OrthoDB" id="10263003at2759"/>
<dbReference type="PANTHER" id="PTHR45715">
    <property type="entry name" value="ATPASE H+-TRANSPORTING V1 SUBUNIT E1A-RELATED"/>
    <property type="match status" value="1"/>
</dbReference>
<evidence type="ECO:0000256" key="1">
    <source>
        <dbReference type="ARBA" id="ARBA00005901"/>
    </source>
</evidence>
<name>A0A0L0SJJ8_ALLM3</name>
<dbReference type="AlphaFoldDB" id="A0A0L0SJJ8"/>
<dbReference type="STRING" id="578462.A0A0L0SJJ8"/>
<dbReference type="GO" id="GO:0033178">
    <property type="term" value="C:proton-transporting two-sector ATPase complex, catalytic domain"/>
    <property type="evidence" value="ECO:0007669"/>
    <property type="project" value="InterPro"/>
</dbReference>
<dbReference type="InterPro" id="IPR002842">
    <property type="entry name" value="ATPase_V1_Esu"/>
</dbReference>
<dbReference type="OMA" id="QHMMAFI"/>
<evidence type="ECO:0000313" key="4">
    <source>
        <dbReference type="EMBL" id="KNE62668.1"/>
    </source>
</evidence>
<evidence type="ECO:0000313" key="5">
    <source>
        <dbReference type="Proteomes" id="UP000054350"/>
    </source>
</evidence>
<protein>
    <recommendedName>
        <fullName evidence="6">V-type proton ATPase subunit E</fullName>
    </recommendedName>
</protein>
<dbReference type="Proteomes" id="UP000054350">
    <property type="component" value="Unassembled WGS sequence"/>
</dbReference>
<accession>A0A0L0SJJ8</accession>
<keyword evidence="5" id="KW-1185">Reference proteome</keyword>
<dbReference type="SUPFAM" id="SSF160527">
    <property type="entry name" value="V-type ATPase subunit E-like"/>
    <property type="match status" value="1"/>
</dbReference>
<dbReference type="eggNOG" id="KOG1664">
    <property type="taxonomic scope" value="Eukaryota"/>
</dbReference>
<reference evidence="5" key="2">
    <citation type="submission" date="2009-11" db="EMBL/GenBank/DDBJ databases">
        <title>The Genome Sequence of Allomyces macrogynus strain ATCC 38327.</title>
        <authorList>
            <consortium name="The Broad Institute Genome Sequencing Platform"/>
            <person name="Russ C."/>
            <person name="Cuomo C."/>
            <person name="Shea T."/>
            <person name="Young S.K."/>
            <person name="Zeng Q."/>
            <person name="Koehrsen M."/>
            <person name="Haas B."/>
            <person name="Borodovsky M."/>
            <person name="Guigo R."/>
            <person name="Alvarado L."/>
            <person name="Berlin A."/>
            <person name="Borenstein D."/>
            <person name="Chen Z."/>
            <person name="Engels R."/>
            <person name="Freedman E."/>
            <person name="Gellesch M."/>
            <person name="Goldberg J."/>
            <person name="Griggs A."/>
            <person name="Gujja S."/>
            <person name="Heiman D."/>
            <person name="Hepburn T."/>
            <person name="Howarth C."/>
            <person name="Jen D."/>
            <person name="Larson L."/>
            <person name="Lewis B."/>
            <person name="Mehta T."/>
            <person name="Park D."/>
            <person name="Pearson M."/>
            <person name="Roberts A."/>
            <person name="Saif S."/>
            <person name="Shenoy N."/>
            <person name="Sisk P."/>
            <person name="Stolte C."/>
            <person name="Sykes S."/>
            <person name="Walk T."/>
            <person name="White J."/>
            <person name="Yandava C."/>
            <person name="Burger G."/>
            <person name="Gray M.W."/>
            <person name="Holland P.W.H."/>
            <person name="King N."/>
            <person name="Lang F.B.F."/>
            <person name="Roger A.J."/>
            <person name="Ruiz-Trillo I."/>
            <person name="Lander E."/>
            <person name="Nusbaum C."/>
        </authorList>
    </citation>
    <scope>NUCLEOTIDE SEQUENCE [LARGE SCALE GENOMIC DNA]</scope>
    <source>
        <strain evidence="5">ATCC 38327</strain>
    </source>
</reference>
<dbReference type="VEuPathDB" id="FungiDB:AMAG_07861"/>
<dbReference type="InterPro" id="IPR038495">
    <property type="entry name" value="ATPase_E_C"/>
</dbReference>
<organism evidence="4 5">
    <name type="scientific">Allomyces macrogynus (strain ATCC 38327)</name>
    <name type="common">Allomyces javanicus var. macrogynus</name>
    <dbReference type="NCBI Taxonomy" id="578462"/>
    <lineage>
        <taxon>Eukaryota</taxon>
        <taxon>Fungi</taxon>
        <taxon>Fungi incertae sedis</taxon>
        <taxon>Blastocladiomycota</taxon>
        <taxon>Blastocladiomycetes</taxon>
        <taxon>Blastocladiales</taxon>
        <taxon>Blastocladiaceae</taxon>
        <taxon>Allomyces</taxon>
    </lineage>
</organism>